<feature type="compositionally biased region" description="Basic residues" evidence="4">
    <location>
        <begin position="257"/>
        <end position="277"/>
    </location>
</feature>
<feature type="region of interest" description="Disordered" evidence="4">
    <location>
        <begin position="629"/>
        <end position="678"/>
    </location>
</feature>
<comment type="subcellular location">
    <subcellularLocation>
        <location evidence="1">Nucleus</location>
    </subcellularLocation>
</comment>
<feature type="non-terminal residue" evidence="5">
    <location>
        <position position="1"/>
    </location>
</feature>
<name>A0ABQ6MAA5_9STRA</name>
<dbReference type="EMBL" id="BRYB01001299">
    <property type="protein sequence ID" value="GMI22613.1"/>
    <property type="molecule type" value="Genomic_DNA"/>
</dbReference>
<proteinExistence type="inferred from homology"/>
<feature type="region of interest" description="Disordered" evidence="4">
    <location>
        <begin position="164"/>
        <end position="196"/>
    </location>
</feature>
<evidence type="ECO:0000256" key="2">
    <source>
        <dbReference type="ARBA" id="ARBA00006076"/>
    </source>
</evidence>
<evidence type="ECO:0000256" key="1">
    <source>
        <dbReference type="ARBA" id="ARBA00004123"/>
    </source>
</evidence>
<dbReference type="PANTHER" id="PTHR14152:SF5">
    <property type="entry name" value="U4_U6.U5 TRI-SNRNP-ASSOCIATED PROTEIN 1"/>
    <property type="match status" value="1"/>
</dbReference>
<comment type="similarity">
    <text evidence="2">Belongs to the SNU66/SART1 family.</text>
</comment>
<comment type="caution">
    <text evidence="5">The sequence shown here is derived from an EMBL/GenBank/DDBJ whole genome shotgun (WGS) entry which is preliminary data.</text>
</comment>
<evidence type="ECO:0000256" key="3">
    <source>
        <dbReference type="ARBA" id="ARBA00023242"/>
    </source>
</evidence>
<feature type="region of interest" description="Disordered" evidence="4">
    <location>
        <begin position="20"/>
        <end position="79"/>
    </location>
</feature>
<keyword evidence="6" id="KW-1185">Reference proteome</keyword>
<protein>
    <submittedName>
        <fullName evidence="5">Uncharacterized protein</fullName>
    </submittedName>
</protein>
<feature type="region of interest" description="Disordered" evidence="4">
    <location>
        <begin position="491"/>
        <end position="536"/>
    </location>
</feature>
<feature type="region of interest" description="Disordered" evidence="4">
    <location>
        <begin position="376"/>
        <end position="396"/>
    </location>
</feature>
<evidence type="ECO:0000256" key="4">
    <source>
        <dbReference type="SAM" id="MobiDB-lite"/>
    </source>
</evidence>
<reference evidence="5 6" key="1">
    <citation type="journal article" date="2023" name="Commun. Biol.">
        <title>Genome analysis of Parmales, the sister group of diatoms, reveals the evolutionary specialization of diatoms from phago-mixotrophs to photoautotrophs.</title>
        <authorList>
            <person name="Ban H."/>
            <person name="Sato S."/>
            <person name="Yoshikawa S."/>
            <person name="Yamada K."/>
            <person name="Nakamura Y."/>
            <person name="Ichinomiya M."/>
            <person name="Sato N."/>
            <person name="Blanc-Mathieu R."/>
            <person name="Endo H."/>
            <person name="Kuwata A."/>
            <person name="Ogata H."/>
        </authorList>
    </citation>
    <scope>NUCLEOTIDE SEQUENCE [LARGE SCALE GENOMIC DNA]</scope>
</reference>
<organism evidence="5 6">
    <name type="scientific">Tetraparma gracilis</name>
    <dbReference type="NCBI Taxonomy" id="2962635"/>
    <lineage>
        <taxon>Eukaryota</taxon>
        <taxon>Sar</taxon>
        <taxon>Stramenopiles</taxon>
        <taxon>Ochrophyta</taxon>
        <taxon>Bolidophyceae</taxon>
        <taxon>Parmales</taxon>
        <taxon>Triparmaceae</taxon>
        <taxon>Tetraparma</taxon>
    </lineage>
</organism>
<dbReference type="PANTHER" id="PTHR14152">
    <property type="entry name" value="SQUAMOUS CELL CARCINOMA ANTIGEN RECOGNISED BY CYTOTOXIC T LYMPHOCYTES"/>
    <property type="match status" value="1"/>
</dbReference>
<evidence type="ECO:0000313" key="5">
    <source>
        <dbReference type="EMBL" id="GMI22613.1"/>
    </source>
</evidence>
<gene>
    <name evidence="5" type="ORF">TeGR_g13787</name>
</gene>
<sequence>TDEEKAAALAARLADAKAKRSASRKDVAALSETSGAAAGSASDWISSMRSKNPAVKAKDAPPPQPAAGRAAKKGAAAKRAPAAAASDAYSAADLGGLNVAHSAAAFAAGSSTILTLADAEILETGAGGAAEGLNEDGGINLENANLAEEERRRKLLKKKREVAAHAQGGAYDDDEFEELGGSGVPSSSKGGGLLNKYDDDGGGAGFTLGGGGAFDVDPDKGMSDFDRQAAGKATSLTAEYGMAGDYMSIEEQEAAKPKKKKDFKKKDKKEKKGKKRKEAPEEEEEEGPTLVIKPKKKSSMLSELTAGAEEGPAAAKAKRADAVDSVAAKAAAAAKAKEDKVRRFHQTMLKGNERQREKGGDMSVVETPAGEKASAMVIDGGSGAPPPAQMEEDPAMKAALAKAERLKKLKAMKARKSGADVASLVAANKATEEKEAAGVESGVTISFDDTSEFARKIGGAAELQKAEAAKAEAAKPAPAPAEDANMSMEEMEEMAKNATSEEDMEKMMEKMGEGGDEPAEEGNVLGLPESSASSGRGLSSILSMLKSTGDLGGKKAGKEELRGRANDTKDYGDYAELNKESVVRLGANANDKDKMYKKREVNLEYRDEFGRLLTRKEAFRQLCYSFHGYGSGKKKEEKRLKQIDFEQEARDKRAKEDRGTMGALRKAQKTSGKAYLKL</sequence>
<evidence type="ECO:0000313" key="6">
    <source>
        <dbReference type="Proteomes" id="UP001165060"/>
    </source>
</evidence>
<accession>A0ABQ6MAA5</accession>
<feature type="region of interest" description="Disordered" evidence="4">
    <location>
        <begin position="250"/>
        <end position="320"/>
    </location>
</feature>
<feature type="compositionally biased region" description="Low complexity" evidence="4">
    <location>
        <begin position="306"/>
        <end position="315"/>
    </location>
</feature>
<feature type="compositionally biased region" description="Low complexity" evidence="4">
    <location>
        <begin position="28"/>
        <end position="55"/>
    </location>
</feature>
<feature type="compositionally biased region" description="Basic and acidic residues" evidence="4">
    <location>
        <begin position="552"/>
        <end position="571"/>
    </location>
</feature>
<feature type="region of interest" description="Disordered" evidence="4">
    <location>
        <begin position="549"/>
        <end position="571"/>
    </location>
</feature>
<dbReference type="InterPro" id="IPR005011">
    <property type="entry name" value="SNU66/SART1"/>
</dbReference>
<keyword evidence="3" id="KW-0539">Nucleus</keyword>
<dbReference type="Pfam" id="PF03343">
    <property type="entry name" value="SART-1"/>
    <property type="match status" value="1"/>
</dbReference>
<feature type="compositionally biased region" description="Basic and acidic residues" evidence="4">
    <location>
        <begin position="633"/>
        <end position="659"/>
    </location>
</feature>
<dbReference type="Proteomes" id="UP001165060">
    <property type="component" value="Unassembled WGS sequence"/>
</dbReference>